<dbReference type="AlphaFoldDB" id="A0A4Q7N3I5"/>
<dbReference type="Pfam" id="PF02518">
    <property type="entry name" value="HATPase_c"/>
    <property type="match status" value="1"/>
</dbReference>
<evidence type="ECO:0000313" key="9">
    <source>
        <dbReference type="EMBL" id="RZS75178.1"/>
    </source>
</evidence>
<dbReference type="SMART" id="SM00028">
    <property type="entry name" value="TPR"/>
    <property type="match status" value="6"/>
</dbReference>
<dbReference type="PANTHER" id="PTHR24421">
    <property type="entry name" value="NITRATE/NITRITE SENSOR PROTEIN NARX-RELATED"/>
    <property type="match status" value="1"/>
</dbReference>
<evidence type="ECO:0000256" key="5">
    <source>
        <dbReference type="SAM" id="Coils"/>
    </source>
</evidence>
<keyword evidence="2" id="KW-0418">Kinase</keyword>
<evidence type="ECO:0000256" key="3">
    <source>
        <dbReference type="ARBA" id="ARBA00023012"/>
    </source>
</evidence>
<keyword evidence="4" id="KW-0802">TPR repeat</keyword>
<dbReference type="Pfam" id="PF13181">
    <property type="entry name" value="TPR_8"/>
    <property type="match status" value="2"/>
</dbReference>
<dbReference type="InterPro" id="IPR050482">
    <property type="entry name" value="Sensor_HK_TwoCompSys"/>
</dbReference>
<evidence type="ECO:0000256" key="6">
    <source>
        <dbReference type="SAM" id="Phobius"/>
    </source>
</evidence>
<sequence length="657" mass="73753">MIAYTQLLRSGRLLFLAFLIQSACLAQTIDSVHQKYRQQLAAATNDSNSLRILLEYGADLTWFAPDSALPVIKKAAALSLQLKDTAVYARTWVQQGNVYADKGDYVSAQTFYEKGIEVYKSINHHRGIGGAYLNIGNLYNFQDKLEESISYYLKAVDMLEKAGTMEKVATTYNNIATTFSKLGQYEKSQQYTNKALPIALLKQDTLTLIQCYISLGTSEHHMKNNQASINWTKKAMLLSDKKMYAQGSYMTRANLSEIYTERKMYDSALYYLYAAKPLAEQANDPYYLSSIYLNYANTYYQLKQFSEAESFALKSIQTAHSVSNKESLMNGYNILTRIYAAMGKPEKSSTAFDQYILYHDSLRNYNMAEKVNQLETKFRTLQKDKDISEKMLAIEKQKAVLKKKDTTILFIVTALVAIALIALLTVFALRQKQKMQQQQLQSMAKEKELEAARAMIEGEESERARIARDLHDGAGSMLSAAKLQLEYISRKSALSGGAAELKEITGLITDAATEVRTTAHNLMPAILYREGIHEAVSALCNKFNHPPLEVEYHVIGEPVRFHPHFELMVYRTVQELMNNIVKHAGATHAMVQLSFGPEHFSVVVEDNGTGFDLSAANKNEGLGLTALQSKLKAFRGEMDLQSSESGTSVNLEFDTTG</sequence>
<dbReference type="InterPro" id="IPR005467">
    <property type="entry name" value="His_kinase_dom"/>
</dbReference>
<organism evidence="9 10">
    <name type="scientific">Pseudobacter ginsenosidimutans</name>
    <dbReference type="NCBI Taxonomy" id="661488"/>
    <lineage>
        <taxon>Bacteria</taxon>
        <taxon>Pseudomonadati</taxon>
        <taxon>Bacteroidota</taxon>
        <taxon>Chitinophagia</taxon>
        <taxon>Chitinophagales</taxon>
        <taxon>Chitinophagaceae</taxon>
        <taxon>Pseudobacter</taxon>
    </lineage>
</organism>
<protein>
    <submittedName>
        <fullName evidence="9">Tetratricopeptide repeat protein</fullName>
    </submittedName>
</protein>
<feature type="chain" id="PRO_5020912454" evidence="7">
    <location>
        <begin position="27"/>
        <end position="657"/>
    </location>
</feature>
<dbReference type="PROSITE" id="PS50005">
    <property type="entry name" value="TPR"/>
    <property type="match status" value="2"/>
</dbReference>
<evidence type="ECO:0000256" key="1">
    <source>
        <dbReference type="ARBA" id="ARBA00022679"/>
    </source>
</evidence>
<feature type="repeat" description="TPR" evidence="4">
    <location>
        <begin position="89"/>
        <end position="122"/>
    </location>
</feature>
<keyword evidence="6" id="KW-0812">Transmembrane</keyword>
<keyword evidence="6" id="KW-1133">Transmembrane helix</keyword>
<dbReference type="SUPFAM" id="SSF55874">
    <property type="entry name" value="ATPase domain of HSP90 chaperone/DNA topoisomerase II/histidine kinase"/>
    <property type="match status" value="1"/>
</dbReference>
<dbReference type="PROSITE" id="PS50109">
    <property type="entry name" value="HIS_KIN"/>
    <property type="match status" value="1"/>
</dbReference>
<feature type="repeat" description="TPR" evidence="4">
    <location>
        <begin position="129"/>
        <end position="162"/>
    </location>
</feature>
<dbReference type="Pfam" id="PF07730">
    <property type="entry name" value="HisKA_3"/>
    <property type="match status" value="1"/>
</dbReference>
<evidence type="ECO:0000256" key="2">
    <source>
        <dbReference type="ARBA" id="ARBA00022777"/>
    </source>
</evidence>
<dbReference type="GO" id="GO:0016020">
    <property type="term" value="C:membrane"/>
    <property type="evidence" value="ECO:0007669"/>
    <property type="project" value="InterPro"/>
</dbReference>
<dbReference type="InterPro" id="IPR011712">
    <property type="entry name" value="Sig_transdc_His_kin_sub3_dim/P"/>
</dbReference>
<feature type="domain" description="Histidine kinase" evidence="8">
    <location>
        <begin position="569"/>
        <end position="657"/>
    </location>
</feature>
<keyword evidence="10" id="KW-1185">Reference proteome</keyword>
<dbReference type="Gene3D" id="3.30.565.10">
    <property type="entry name" value="Histidine kinase-like ATPase, C-terminal domain"/>
    <property type="match status" value="1"/>
</dbReference>
<evidence type="ECO:0000259" key="8">
    <source>
        <dbReference type="PROSITE" id="PS50109"/>
    </source>
</evidence>
<keyword evidence="7" id="KW-0732">Signal</keyword>
<dbReference type="InterPro" id="IPR011990">
    <property type="entry name" value="TPR-like_helical_dom_sf"/>
</dbReference>
<dbReference type="GO" id="GO:0046983">
    <property type="term" value="F:protein dimerization activity"/>
    <property type="evidence" value="ECO:0007669"/>
    <property type="project" value="InterPro"/>
</dbReference>
<dbReference type="OrthoDB" id="617348at2"/>
<dbReference type="GO" id="GO:0000155">
    <property type="term" value="F:phosphorelay sensor kinase activity"/>
    <property type="evidence" value="ECO:0007669"/>
    <property type="project" value="InterPro"/>
</dbReference>
<dbReference type="Gene3D" id="1.20.5.1930">
    <property type="match status" value="1"/>
</dbReference>
<evidence type="ECO:0000256" key="4">
    <source>
        <dbReference type="PROSITE-ProRule" id="PRU00339"/>
    </source>
</evidence>
<gene>
    <name evidence="9" type="ORF">EV199_1040</name>
</gene>
<keyword evidence="6" id="KW-0472">Membrane</keyword>
<keyword evidence="3" id="KW-0902">Two-component regulatory system</keyword>
<reference evidence="9 10" key="1">
    <citation type="submission" date="2019-02" db="EMBL/GenBank/DDBJ databases">
        <title>Genomic Encyclopedia of Type Strains, Phase IV (KMG-IV): sequencing the most valuable type-strain genomes for metagenomic binning, comparative biology and taxonomic classification.</title>
        <authorList>
            <person name="Goeker M."/>
        </authorList>
    </citation>
    <scope>NUCLEOTIDE SEQUENCE [LARGE SCALE GENOMIC DNA]</scope>
    <source>
        <strain evidence="9 10">DSM 18116</strain>
    </source>
</reference>
<dbReference type="SMART" id="SM00387">
    <property type="entry name" value="HATPase_c"/>
    <property type="match status" value="1"/>
</dbReference>
<evidence type="ECO:0000256" key="7">
    <source>
        <dbReference type="SAM" id="SignalP"/>
    </source>
</evidence>
<proteinExistence type="predicted"/>
<dbReference type="Pfam" id="PF13424">
    <property type="entry name" value="TPR_12"/>
    <property type="match status" value="1"/>
</dbReference>
<accession>A0A4Q7N3I5</accession>
<dbReference type="InterPro" id="IPR036890">
    <property type="entry name" value="HATPase_C_sf"/>
</dbReference>
<dbReference type="Gene3D" id="1.25.40.10">
    <property type="entry name" value="Tetratricopeptide repeat domain"/>
    <property type="match status" value="2"/>
</dbReference>
<feature type="transmembrane region" description="Helical" evidence="6">
    <location>
        <begin position="408"/>
        <end position="429"/>
    </location>
</feature>
<dbReference type="InterPro" id="IPR003594">
    <property type="entry name" value="HATPase_dom"/>
</dbReference>
<dbReference type="CDD" id="cd16917">
    <property type="entry name" value="HATPase_UhpB-NarQ-NarX-like"/>
    <property type="match status" value="1"/>
</dbReference>
<dbReference type="Proteomes" id="UP000293874">
    <property type="component" value="Unassembled WGS sequence"/>
</dbReference>
<keyword evidence="1" id="KW-0808">Transferase</keyword>
<dbReference type="InterPro" id="IPR019734">
    <property type="entry name" value="TPR_rpt"/>
</dbReference>
<evidence type="ECO:0000313" key="10">
    <source>
        <dbReference type="Proteomes" id="UP000293874"/>
    </source>
</evidence>
<keyword evidence="5" id="KW-0175">Coiled coil</keyword>
<feature type="coiled-coil region" evidence="5">
    <location>
        <begin position="430"/>
        <end position="469"/>
    </location>
</feature>
<comment type="caution">
    <text evidence="9">The sequence shown here is derived from an EMBL/GenBank/DDBJ whole genome shotgun (WGS) entry which is preliminary data.</text>
</comment>
<feature type="signal peptide" evidence="7">
    <location>
        <begin position="1"/>
        <end position="26"/>
    </location>
</feature>
<dbReference type="RefSeq" id="WP_130539568.1">
    <property type="nucleotide sequence ID" value="NZ_CP042431.1"/>
</dbReference>
<dbReference type="EMBL" id="SGXA01000001">
    <property type="protein sequence ID" value="RZS75178.1"/>
    <property type="molecule type" value="Genomic_DNA"/>
</dbReference>
<dbReference type="SUPFAM" id="SSF48452">
    <property type="entry name" value="TPR-like"/>
    <property type="match status" value="2"/>
</dbReference>
<name>A0A4Q7N3I5_9BACT</name>